<dbReference type="InterPro" id="IPR008920">
    <property type="entry name" value="TF_FadR/GntR_C"/>
</dbReference>
<evidence type="ECO:0000256" key="2">
    <source>
        <dbReference type="ARBA" id="ARBA00023125"/>
    </source>
</evidence>
<gene>
    <name evidence="5" type="ORF">C8D95_111111</name>
</gene>
<keyword evidence="1" id="KW-0805">Transcription regulation</keyword>
<sequence length="234" mass="25519">MGGTLDFGGAGTARSSAAGERVYDALRSEILDLALPPDATLSRAELAARFGVSQTPVREALQALEMDGLVMIFPQSRTVVTRIDEVALHETHFLRVSVECEVVRRLARIEGGEAPARARRILAMQNTLVGDTGQMDMFQDLDRSFHRSLFEGVGMGLVHAMVERRQGALARCQRLDLPAKGKMETIVRFHGEILDRIEARDPDGAAGAMRAHLSGSVGRVAELKAQHPAFFTQT</sequence>
<dbReference type="SUPFAM" id="SSF48008">
    <property type="entry name" value="GntR ligand-binding domain-like"/>
    <property type="match status" value="1"/>
</dbReference>
<dbReference type="GO" id="GO:0003700">
    <property type="term" value="F:DNA-binding transcription factor activity"/>
    <property type="evidence" value="ECO:0007669"/>
    <property type="project" value="InterPro"/>
</dbReference>
<evidence type="ECO:0000313" key="6">
    <source>
        <dbReference type="Proteomes" id="UP000245390"/>
    </source>
</evidence>
<dbReference type="PANTHER" id="PTHR43537">
    <property type="entry name" value="TRANSCRIPTIONAL REGULATOR, GNTR FAMILY"/>
    <property type="match status" value="1"/>
</dbReference>
<comment type="caution">
    <text evidence="5">The sequence shown here is derived from an EMBL/GenBank/DDBJ whole genome shotgun (WGS) entry which is preliminary data.</text>
</comment>
<dbReference type="SMART" id="SM00345">
    <property type="entry name" value="HTH_GNTR"/>
    <property type="match status" value="1"/>
</dbReference>
<dbReference type="EMBL" id="QGGV01000011">
    <property type="protein sequence ID" value="PWK54676.1"/>
    <property type="molecule type" value="Genomic_DNA"/>
</dbReference>
<proteinExistence type="predicted"/>
<dbReference type="PANTHER" id="PTHR43537:SF45">
    <property type="entry name" value="GNTR FAMILY REGULATORY PROTEIN"/>
    <property type="match status" value="1"/>
</dbReference>
<dbReference type="InterPro" id="IPR000524">
    <property type="entry name" value="Tscrpt_reg_HTH_GntR"/>
</dbReference>
<dbReference type="InterPro" id="IPR036388">
    <property type="entry name" value="WH-like_DNA-bd_sf"/>
</dbReference>
<keyword evidence="2" id="KW-0238">DNA-binding</keyword>
<dbReference type="Proteomes" id="UP000245390">
    <property type="component" value="Unassembled WGS sequence"/>
</dbReference>
<dbReference type="Gene3D" id="1.20.120.530">
    <property type="entry name" value="GntR ligand-binding domain-like"/>
    <property type="match status" value="1"/>
</dbReference>
<accession>A0A316G431</accession>
<dbReference type="InterPro" id="IPR036390">
    <property type="entry name" value="WH_DNA-bd_sf"/>
</dbReference>
<dbReference type="PROSITE" id="PS50949">
    <property type="entry name" value="HTH_GNTR"/>
    <property type="match status" value="1"/>
</dbReference>
<evidence type="ECO:0000256" key="3">
    <source>
        <dbReference type="ARBA" id="ARBA00023163"/>
    </source>
</evidence>
<dbReference type="RefSeq" id="WP_164721701.1">
    <property type="nucleotide sequence ID" value="NZ_CP034588.1"/>
</dbReference>
<protein>
    <submittedName>
        <fullName evidence="5">GntR family transcriptional regulator</fullName>
    </submittedName>
</protein>
<feature type="domain" description="HTH gntR-type" evidence="4">
    <location>
        <begin position="16"/>
        <end position="83"/>
    </location>
</feature>
<dbReference type="SMART" id="SM00895">
    <property type="entry name" value="FCD"/>
    <property type="match status" value="1"/>
</dbReference>
<dbReference type="Pfam" id="PF07729">
    <property type="entry name" value="FCD"/>
    <property type="match status" value="1"/>
</dbReference>
<reference evidence="5 6" key="1">
    <citation type="submission" date="2018-05" db="EMBL/GenBank/DDBJ databases">
        <title>Genomic Encyclopedia of Type Strains, Phase IV (KMG-IV): sequencing the most valuable type-strain genomes for metagenomic binning, comparative biology and taxonomic classification.</title>
        <authorList>
            <person name="Goeker M."/>
        </authorList>
    </citation>
    <scope>NUCLEOTIDE SEQUENCE [LARGE SCALE GENOMIC DNA]</scope>
    <source>
        <strain evidence="5 6">DSM 103371</strain>
    </source>
</reference>
<dbReference type="Gene3D" id="1.10.10.10">
    <property type="entry name" value="Winged helix-like DNA-binding domain superfamily/Winged helix DNA-binding domain"/>
    <property type="match status" value="1"/>
</dbReference>
<name>A0A316G431_9RHOB</name>
<dbReference type="GO" id="GO:0003677">
    <property type="term" value="F:DNA binding"/>
    <property type="evidence" value="ECO:0007669"/>
    <property type="project" value="UniProtKB-KW"/>
</dbReference>
<evidence type="ECO:0000259" key="4">
    <source>
        <dbReference type="PROSITE" id="PS50949"/>
    </source>
</evidence>
<evidence type="ECO:0000256" key="1">
    <source>
        <dbReference type="ARBA" id="ARBA00023015"/>
    </source>
</evidence>
<organism evidence="5 6">
    <name type="scientific">Silicimonas algicola</name>
    <dbReference type="NCBI Taxonomy" id="1826607"/>
    <lineage>
        <taxon>Bacteria</taxon>
        <taxon>Pseudomonadati</taxon>
        <taxon>Pseudomonadota</taxon>
        <taxon>Alphaproteobacteria</taxon>
        <taxon>Rhodobacterales</taxon>
        <taxon>Paracoccaceae</taxon>
    </lineage>
</organism>
<keyword evidence="3" id="KW-0804">Transcription</keyword>
<dbReference type="SUPFAM" id="SSF46785">
    <property type="entry name" value="Winged helix' DNA-binding domain"/>
    <property type="match status" value="1"/>
</dbReference>
<dbReference type="PRINTS" id="PR00035">
    <property type="entry name" value="HTHGNTR"/>
</dbReference>
<evidence type="ECO:0000313" key="5">
    <source>
        <dbReference type="EMBL" id="PWK54676.1"/>
    </source>
</evidence>
<dbReference type="Pfam" id="PF00392">
    <property type="entry name" value="GntR"/>
    <property type="match status" value="1"/>
</dbReference>
<dbReference type="AlphaFoldDB" id="A0A316G431"/>
<dbReference type="InterPro" id="IPR011711">
    <property type="entry name" value="GntR_C"/>
</dbReference>
<dbReference type="CDD" id="cd07377">
    <property type="entry name" value="WHTH_GntR"/>
    <property type="match status" value="1"/>
</dbReference>
<keyword evidence="6" id="KW-1185">Reference proteome</keyword>